<reference evidence="5 6" key="1">
    <citation type="submission" date="2024-05" db="EMBL/GenBank/DDBJ databases">
        <authorList>
            <person name="Jiang F."/>
        </authorList>
    </citation>
    <scope>NUCLEOTIDE SEQUENCE [LARGE SCALE GENOMIC DNA]</scope>
    <source>
        <strain evidence="5 6">LZ166</strain>
    </source>
</reference>
<dbReference type="InterPro" id="IPR028082">
    <property type="entry name" value="Peripla_BP_I"/>
</dbReference>
<dbReference type="PANTHER" id="PTHR46847:SF1">
    <property type="entry name" value="D-ALLOSE-BINDING PERIPLASMIC PROTEIN-RELATED"/>
    <property type="match status" value="1"/>
</dbReference>
<evidence type="ECO:0000256" key="2">
    <source>
        <dbReference type="ARBA" id="ARBA00007639"/>
    </source>
</evidence>
<dbReference type="Pfam" id="PF13407">
    <property type="entry name" value="Peripla_BP_4"/>
    <property type="match status" value="1"/>
</dbReference>
<comment type="subcellular location">
    <subcellularLocation>
        <location evidence="1">Cell envelope</location>
    </subcellularLocation>
</comment>
<dbReference type="CDD" id="cd01536">
    <property type="entry name" value="PBP1_ABC_sugar_binding-like"/>
    <property type="match status" value="1"/>
</dbReference>
<dbReference type="SUPFAM" id="SSF53822">
    <property type="entry name" value="Periplasmic binding protein-like I"/>
    <property type="match status" value="1"/>
</dbReference>
<gene>
    <name evidence="5" type="ORF">ABGN05_06295</name>
</gene>
<dbReference type="RefSeq" id="WP_367953172.1">
    <property type="nucleotide sequence ID" value="NZ_JBDPGJ010000002.1"/>
</dbReference>
<name>A0ABV3SET4_9HYPH</name>
<dbReference type="InterPro" id="IPR025997">
    <property type="entry name" value="SBP_2_dom"/>
</dbReference>
<protein>
    <submittedName>
        <fullName evidence="5">Sugar ABC transporter substrate-binding protein</fullName>
    </submittedName>
</protein>
<evidence type="ECO:0000256" key="1">
    <source>
        <dbReference type="ARBA" id="ARBA00004196"/>
    </source>
</evidence>
<evidence type="ECO:0000313" key="6">
    <source>
        <dbReference type="Proteomes" id="UP001556692"/>
    </source>
</evidence>
<comment type="similarity">
    <text evidence="2">Belongs to the bacterial solute-binding protein 2 family.</text>
</comment>
<feature type="domain" description="Periplasmic binding protein" evidence="4">
    <location>
        <begin position="26"/>
        <end position="282"/>
    </location>
</feature>
<dbReference type="PANTHER" id="PTHR46847">
    <property type="entry name" value="D-ALLOSE-BINDING PERIPLASMIC PROTEIN-RELATED"/>
    <property type="match status" value="1"/>
</dbReference>
<keyword evidence="6" id="KW-1185">Reference proteome</keyword>
<proteinExistence type="inferred from homology"/>
<dbReference type="EMBL" id="JBDPGJ010000002">
    <property type="protein sequence ID" value="MEX0405269.1"/>
    <property type="molecule type" value="Genomic_DNA"/>
</dbReference>
<evidence type="ECO:0000256" key="3">
    <source>
        <dbReference type="ARBA" id="ARBA00022729"/>
    </source>
</evidence>
<sequence>MQTAVAERFDDGLAPQYYEAFKGKKVAFVPISMGFDLTQGWMAAVQRDADRLGYELIIRDPNWSIDAGAQALEQLIIEKPDIIIFHNNDMQAYAKLVTRAMAEGINVIQVNLKTPVNGDYFVGADLYGQGQRQLEETAKLCGPDTSGKIALIQGPVTSPPSQIGLAGINDALAGHSNLSVVSTQAADWDASKAHSIASTVLKQHPDLCAIIGFWDNQDIGAAAAIREAGLTGKVHLVTAGGGNVESACNNIANGSFSSYVTSDTRHQAYHLAVAIQSLLQTKPEPGSKPIGLYTEVSVITKDNMTPSSCWTVDQIKAGH</sequence>
<keyword evidence="3" id="KW-0732">Signal</keyword>
<organism evidence="5 6">
    <name type="scientific">Aquibium pacificus</name>
    <dbReference type="NCBI Taxonomy" id="3153579"/>
    <lineage>
        <taxon>Bacteria</taxon>
        <taxon>Pseudomonadati</taxon>
        <taxon>Pseudomonadota</taxon>
        <taxon>Alphaproteobacteria</taxon>
        <taxon>Hyphomicrobiales</taxon>
        <taxon>Phyllobacteriaceae</taxon>
        <taxon>Aquibium</taxon>
    </lineage>
</organism>
<evidence type="ECO:0000259" key="4">
    <source>
        <dbReference type="Pfam" id="PF13407"/>
    </source>
</evidence>
<comment type="caution">
    <text evidence="5">The sequence shown here is derived from an EMBL/GenBank/DDBJ whole genome shotgun (WGS) entry which is preliminary data.</text>
</comment>
<accession>A0ABV3SET4</accession>
<dbReference type="Gene3D" id="3.40.50.2300">
    <property type="match status" value="2"/>
</dbReference>
<evidence type="ECO:0000313" key="5">
    <source>
        <dbReference type="EMBL" id="MEX0405269.1"/>
    </source>
</evidence>
<dbReference type="Proteomes" id="UP001556692">
    <property type="component" value="Unassembled WGS sequence"/>
</dbReference>